<evidence type="ECO:0000313" key="2">
    <source>
        <dbReference type="EMBL" id="KAF8819269.1"/>
    </source>
</evidence>
<dbReference type="Gene3D" id="3.10.110.10">
    <property type="entry name" value="Ubiquitin Conjugating Enzyme"/>
    <property type="match status" value="1"/>
</dbReference>
<organism evidence="2 3">
    <name type="scientific">Cardiosporidium cionae</name>
    <dbReference type="NCBI Taxonomy" id="476202"/>
    <lineage>
        <taxon>Eukaryota</taxon>
        <taxon>Sar</taxon>
        <taxon>Alveolata</taxon>
        <taxon>Apicomplexa</taxon>
        <taxon>Aconoidasida</taxon>
        <taxon>Nephromycida</taxon>
        <taxon>Cardiosporidium</taxon>
    </lineage>
</organism>
<dbReference type="PROSITE" id="PS50127">
    <property type="entry name" value="UBC_2"/>
    <property type="match status" value="1"/>
</dbReference>
<dbReference type="SMART" id="SM00212">
    <property type="entry name" value="UBCc"/>
    <property type="match status" value="1"/>
</dbReference>
<reference evidence="2 3" key="1">
    <citation type="journal article" date="2020" name="bioRxiv">
        <title>Metabolic contributions of an alphaproteobacterial endosymbiont in the apicomplexan Cardiosporidium cionae.</title>
        <authorList>
            <person name="Hunter E.S."/>
            <person name="Paight C.J."/>
            <person name="Lane C.E."/>
        </authorList>
    </citation>
    <scope>NUCLEOTIDE SEQUENCE [LARGE SCALE GENOMIC DNA]</scope>
    <source>
        <strain evidence="2">ESH_2018</strain>
    </source>
</reference>
<dbReference type="CDD" id="cd23808">
    <property type="entry name" value="UBCc_UBE2W"/>
    <property type="match status" value="1"/>
</dbReference>
<gene>
    <name evidence="2" type="ORF">IE077_001282</name>
</gene>
<protein>
    <submittedName>
        <fullName evidence="2">Ubiquitin conjugating enzyme E2</fullName>
    </submittedName>
</protein>
<dbReference type="EMBL" id="JADAQX010000849">
    <property type="protein sequence ID" value="KAF8819269.1"/>
    <property type="molecule type" value="Genomic_DNA"/>
</dbReference>
<dbReference type="SUPFAM" id="SSF54495">
    <property type="entry name" value="UBC-like"/>
    <property type="match status" value="1"/>
</dbReference>
<dbReference type="InterPro" id="IPR016135">
    <property type="entry name" value="UBQ-conjugating_enzyme/RWD"/>
</dbReference>
<dbReference type="InterPro" id="IPR000608">
    <property type="entry name" value="UBC"/>
</dbReference>
<accession>A0ABQ7J5Q8</accession>
<dbReference type="Proteomes" id="UP000823046">
    <property type="component" value="Unassembled WGS sequence"/>
</dbReference>
<dbReference type="PANTHER" id="PTHR24067">
    <property type="entry name" value="UBIQUITIN-CONJUGATING ENZYME E2"/>
    <property type="match status" value="1"/>
</dbReference>
<comment type="caution">
    <text evidence="2">The sequence shown here is derived from an EMBL/GenBank/DDBJ whole genome shotgun (WGS) entry which is preliminary data.</text>
</comment>
<name>A0ABQ7J5Q8_9APIC</name>
<evidence type="ECO:0000313" key="3">
    <source>
        <dbReference type="Proteomes" id="UP000823046"/>
    </source>
</evidence>
<proteinExistence type="predicted"/>
<dbReference type="InterPro" id="IPR050113">
    <property type="entry name" value="Ub_conjugating_enzyme"/>
</dbReference>
<dbReference type="Pfam" id="PF00179">
    <property type="entry name" value="UQ_con"/>
    <property type="match status" value="1"/>
</dbReference>
<evidence type="ECO:0000259" key="1">
    <source>
        <dbReference type="PROSITE" id="PS50127"/>
    </source>
</evidence>
<sequence length="250" mass="27868">MKERSVVAETPCSVVKKSTTVLRNLLPLPVAVLRNTRCAQGPSTCSNYPAKPCCGTLKVISRDVGSKPSYTRDEEMQPLRSIRGGNKHCIAAILPKHVQRRYKPGQTNYRIQKDLKQFLAHPPMNSTVDVHPNNFRIWIITITGVNGTAYAGEKYRIKITFPEDYPFKPPSLYFLSPAPRHTHIYTNGDICLNLLGSDWKPNLSINSIILAIISMLSSAKEKRLPPDNASLAGMQAGGSQSNFMYHDEKC</sequence>
<feature type="domain" description="UBC core" evidence="1">
    <location>
        <begin position="106"/>
        <end position="250"/>
    </location>
</feature>
<keyword evidence="3" id="KW-1185">Reference proteome</keyword>